<keyword evidence="1" id="KW-0732">Signal</keyword>
<feature type="domain" description="Reverse transcriptase Ty1/copia-type" evidence="2">
    <location>
        <begin position="352"/>
        <end position="458"/>
    </location>
</feature>
<sequence>MADWGPVVIAVVLFVLLTPGLLFQLPGNNRVAFVAKSSSKASCIATSYSFKYLREISVLSVTFCSSVPWIIDSGAFYHTTGISNWFQTYVPRLDNKKVQIVDSSLSSIANFNCCPFFFNSHCEFQDRNTGKMIGSARMQDGLYYFDEKEKGIHHQSTCRDTPKQKGIAKHKNCHLLEVARSLKFFMHIPKYLWVFRCIAYVYIPSHLRNKLDPRAENVFLLVMPRIKRGEIENEDQFWHIYSPTPKISLNDTLFIVETKFFDKEKIGEPSLTMSKDRPLLLKLLICLCQGMFRKLLSHSDWMTTFLEEINALKRNGTWEIVELPEGKKTVGHKWVFTIKCKADGSVERYKAQEEVFMDHPLGFEEKKGRQSVCKLENPSMDSTLKSHCYTQSQVDHTVFFKHSCEGKITILIIYVDDTILTNDDSLEIERLKGLLARDFEIKDLRTLKYFVGMEFANQRMEFLFPRGSTYWIYLRRHAYWSKKHNVVARSSAEAEFRVVSHGVTSSLPMKVFCDNKAVIAIAYNLVLHDRTKHVEVEKHFIKEKLEEWLICMPYIPTNEQVIDILTKGLSKK</sequence>
<proteinExistence type="predicted"/>
<dbReference type="SUPFAM" id="SSF53098">
    <property type="entry name" value="Ribonuclease H-like"/>
    <property type="match status" value="1"/>
</dbReference>
<dbReference type="AlphaFoldDB" id="A5AK41"/>
<dbReference type="EMBL" id="AM428600">
    <property type="protein sequence ID" value="CAN69128.1"/>
    <property type="molecule type" value="Genomic_DNA"/>
</dbReference>
<evidence type="ECO:0000259" key="2">
    <source>
        <dbReference type="Pfam" id="PF07727"/>
    </source>
</evidence>
<evidence type="ECO:0000313" key="3">
    <source>
        <dbReference type="EMBL" id="CAN69128.1"/>
    </source>
</evidence>
<feature type="signal peptide" evidence="1">
    <location>
        <begin position="1"/>
        <end position="22"/>
    </location>
</feature>
<dbReference type="InterPro" id="IPR013103">
    <property type="entry name" value="RVT_2"/>
</dbReference>
<dbReference type="Pfam" id="PF11820">
    <property type="entry name" value="DUF3339"/>
    <property type="match status" value="1"/>
</dbReference>
<feature type="chain" id="PRO_5002679300" description="Reverse transcriptase Ty1/copia-type domain-containing protein" evidence="1">
    <location>
        <begin position="23"/>
        <end position="572"/>
    </location>
</feature>
<dbReference type="InterPro" id="IPR021775">
    <property type="entry name" value="DUF3339"/>
</dbReference>
<name>A5AK41_VITVI</name>
<dbReference type="Pfam" id="PF07727">
    <property type="entry name" value="RVT_2"/>
    <property type="match status" value="1"/>
</dbReference>
<evidence type="ECO:0000256" key="1">
    <source>
        <dbReference type="SAM" id="SignalP"/>
    </source>
</evidence>
<dbReference type="PANTHER" id="PTHR33128">
    <property type="entry name" value="OS05G0103400 PROTEIN"/>
    <property type="match status" value="1"/>
</dbReference>
<protein>
    <recommendedName>
        <fullName evidence="2">Reverse transcriptase Ty1/copia-type domain-containing protein</fullName>
    </recommendedName>
</protein>
<organism evidence="3">
    <name type="scientific">Vitis vinifera</name>
    <name type="common">Grape</name>
    <dbReference type="NCBI Taxonomy" id="29760"/>
    <lineage>
        <taxon>Eukaryota</taxon>
        <taxon>Viridiplantae</taxon>
        <taxon>Streptophyta</taxon>
        <taxon>Embryophyta</taxon>
        <taxon>Tracheophyta</taxon>
        <taxon>Spermatophyta</taxon>
        <taxon>Magnoliopsida</taxon>
        <taxon>eudicotyledons</taxon>
        <taxon>Gunneridae</taxon>
        <taxon>Pentapetalae</taxon>
        <taxon>rosids</taxon>
        <taxon>Vitales</taxon>
        <taxon>Vitaceae</taxon>
        <taxon>Viteae</taxon>
        <taxon>Vitis</taxon>
    </lineage>
</organism>
<dbReference type="InterPro" id="IPR012337">
    <property type="entry name" value="RNaseH-like_sf"/>
</dbReference>
<gene>
    <name evidence="3" type="ORF">VITISV_007181</name>
</gene>
<reference evidence="3" key="1">
    <citation type="journal article" date="2007" name="PLoS ONE">
        <title>The first genome sequence of an elite grapevine cultivar (Pinot noir Vitis vinifera L.): coping with a highly heterozygous genome.</title>
        <authorList>
            <person name="Velasco R."/>
            <person name="Zharkikh A."/>
            <person name="Troggio M."/>
            <person name="Cartwright D.A."/>
            <person name="Cestaro A."/>
            <person name="Pruss D."/>
            <person name="Pindo M."/>
            <person name="FitzGerald L.M."/>
            <person name="Vezzulli S."/>
            <person name="Reid J."/>
            <person name="Malacarne G."/>
            <person name="Iliev D."/>
            <person name="Coppola G."/>
            <person name="Wardell B."/>
            <person name="Micheletti D."/>
            <person name="Macalma T."/>
            <person name="Facci M."/>
            <person name="Mitchell J.T."/>
            <person name="Perazzolli M."/>
            <person name="Eldredge G."/>
            <person name="Gatto P."/>
            <person name="Oyzerski R."/>
            <person name="Moretto M."/>
            <person name="Gutin N."/>
            <person name="Stefanini M."/>
            <person name="Chen Y."/>
            <person name="Segala C."/>
            <person name="Davenport C."/>
            <person name="Dematte L."/>
            <person name="Mraz A."/>
            <person name="Battilana J."/>
            <person name="Stormo K."/>
            <person name="Costa F."/>
            <person name="Tao Q."/>
            <person name="Si-Ammour A."/>
            <person name="Harkins T."/>
            <person name="Lackey A."/>
            <person name="Perbost C."/>
            <person name="Taillon B."/>
            <person name="Stella A."/>
            <person name="Solovyev V."/>
            <person name="Fawcett J.A."/>
            <person name="Sterck L."/>
            <person name="Vandepoele K."/>
            <person name="Grando S.M."/>
            <person name="Toppo S."/>
            <person name="Moser C."/>
            <person name="Lanchbury J."/>
            <person name="Bogden R."/>
            <person name="Skolnick M."/>
            <person name="Sgaramella V."/>
            <person name="Bhatnagar S.K."/>
            <person name="Fontana P."/>
            <person name="Gutin A."/>
            <person name="Van de Peer Y."/>
            <person name="Salamini F."/>
            <person name="Viola R."/>
        </authorList>
    </citation>
    <scope>NUCLEOTIDE SEQUENCE</scope>
</reference>
<dbReference type="PANTHER" id="PTHR33128:SF9">
    <property type="entry name" value="PROTEIN, PUTATIVE-RELATED"/>
    <property type="match status" value="1"/>
</dbReference>
<dbReference type="CDD" id="cd09272">
    <property type="entry name" value="RNase_HI_RT_Ty1"/>
    <property type="match status" value="1"/>
</dbReference>
<accession>A5AK41</accession>